<evidence type="ECO:0000313" key="3">
    <source>
        <dbReference type="EMBL" id="MBC8594469.1"/>
    </source>
</evidence>
<dbReference type="Pfam" id="PF05036">
    <property type="entry name" value="SPOR"/>
    <property type="match status" value="1"/>
</dbReference>
<keyword evidence="1" id="KW-0472">Membrane</keyword>
<evidence type="ECO:0000256" key="1">
    <source>
        <dbReference type="SAM" id="Phobius"/>
    </source>
</evidence>
<proteinExistence type="predicted"/>
<dbReference type="InterPro" id="IPR040495">
    <property type="entry name" value="HU-CCDC81_bac_1"/>
</dbReference>
<dbReference type="Proteomes" id="UP000651085">
    <property type="component" value="Unassembled WGS sequence"/>
</dbReference>
<keyword evidence="1" id="KW-1133">Transmembrane helix</keyword>
<dbReference type="PROSITE" id="PS51724">
    <property type="entry name" value="SPOR"/>
    <property type="match status" value="1"/>
</dbReference>
<organism evidence="3 4">
    <name type="scientific">Jilunia laotingensis</name>
    <dbReference type="NCBI Taxonomy" id="2763675"/>
    <lineage>
        <taxon>Bacteria</taxon>
        <taxon>Pseudomonadati</taxon>
        <taxon>Bacteroidota</taxon>
        <taxon>Bacteroidia</taxon>
        <taxon>Bacteroidales</taxon>
        <taxon>Bacteroidaceae</taxon>
        <taxon>Jilunia</taxon>
    </lineage>
</organism>
<dbReference type="InterPro" id="IPR007730">
    <property type="entry name" value="SPOR-like_dom"/>
</dbReference>
<evidence type="ECO:0000313" key="4">
    <source>
        <dbReference type="Proteomes" id="UP000651085"/>
    </source>
</evidence>
<protein>
    <submittedName>
        <fullName evidence="3">HU-CCDC81 and SPOR domain-containing protein</fullName>
    </submittedName>
</protein>
<gene>
    <name evidence="3" type="ORF">H8744_14730</name>
</gene>
<dbReference type="InterPro" id="IPR041268">
    <property type="entry name" value="HU-CCDC81_bac_2"/>
</dbReference>
<dbReference type="RefSeq" id="WP_262435560.1">
    <property type="nucleotide sequence ID" value="NZ_JACRTF010000001.1"/>
</dbReference>
<dbReference type="Pfam" id="PF18174">
    <property type="entry name" value="HU-CCDC81_bac_1"/>
    <property type="match status" value="1"/>
</dbReference>
<keyword evidence="4" id="KW-1185">Reference proteome</keyword>
<accession>A0A926F9M0</accession>
<name>A0A926F9M0_9BACT</name>
<dbReference type="SUPFAM" id="SSF110997">
    <property type="entry name" value="Sporulation related repeat"/>
    <property type="match status" value="1"/>
</dbReference>
<dbReference type="Pfam" id="PF18175">
    <property type="entry name" value="HU-CCDC81_bac_2"/>
    <property type="match status" value="1"/>
</dbReference>
<dbReference type="EMBL" id="JACRTF010000001">
    <property type="protein sequence ID" value="MBC8594469.1"/>
    <property type="molecule type" value="Genomic_DNA"/>
</dbReference>
<reference evidence="3" key="1">
    <citation type="submission" date="2020-08" db="EMBL/GenBank/DDBJ databases">
        <title>Genome public.</title>
        <authorList>
            <person name="Liu C."/>
            <person name="Sun Q."/>
        </authorList>
    </citation>
    <scope>NUCLEOTIDE SEQUENCE</scope>
    <source>
        <strain evidence="3">N12</strain>
    </source>
</reference>
<feature type="domain" description="SPOR" evidence="2">
    <location>
        <begin position="281"/>
        <end position="357"/>
    </location>
</feature>
<sequence>MIELAQHIEALLLENDCVIIPGFGGFVAHLTPAVSVEEGNVFIPPIRTIGFNPQLRLNDGLLVQSYMAVYDTDFSDATKIVEEKVEELVALLHNEGKADLQNIGELRYTIHDTYEFIPYEDRITTPYLYGLGSFEMRKLSVSRSVDTKVLEPIIQKRKKSYEIRVNRAFLRNAVAAVAAVALFFLLSTPIENTYIERNNYAQLLSLDLFETIENRSVAFTPVKLTNEFQQKVKRTIKKHNAKAAVVAKPIAVKEVKVSKPVVTELKKENLQVQVKETNQIKKTENHFYIIVAGGIAMKDAEKMAQQLNSKGFTDAKVLDYDGKIRVSILSCSTREEANKQLLKFRENAAYKNAWLLTK</sequence>
<evidence type="ECO:0000259" key="2">
    <source>
        <dbReference type="PROSITE" id="PS51724"/>
    </source>
</evidence>
<comment type="caution">
    <text evidence="3">The sequence shown here is derived from an EMBL/GenBank/DDBJ whole genome shotgun (WGS) entry which is preliminary data.</text>
</comment>
<feature type="transmembrane region" description="Helical" evidence="1">
    <location>
        <begin position="168"/>
        <end position="186"/>
    </location>
</feature>
<dbReference type="GO" id="GO:0042834">
    <property type="term" value="F:peptidoglycan binding"/>
    <property type="evidence" value="ECO:0007669"/>
    <property type="project" value="InterPro"/>
</dbReference>
<keyword evidence="1" id="KW-0812">Transmembrane</keyword>
<dbReference type="AlphaFoldDB" id="A0A926F9M0"/>
<dbReference type="InterPro" id="IPR036680">
    <property type="entry name" value="SPOR-like_sf"/>
</dbReference>